<proteinExistence type="predicted"/>
<accession>A0A1N6S7S6</accession>
<evidence type="ECO:0008006" key="3">
    <source>
        <dbReference type="Google" id="ProtNLM"/>
    </source>
</evidence>
<dbReference type="EMBL" id="FTMP01000003">
    <property type="protein sequence ID" value="SIQ37141.1"/>
    <property type="molecule type" value="Genomic_DNA"/>
</dbReference>
<dbReference type="Proteomes" id="UP000185841">
    <property type="component" value="Unassembled WGS sequence"/>
</dbReference>
<protein>
    <recommendedName>
        <fullName evidence="3">Tail terminator</fullName>
    </recommendedName>
</protein>
<reference evidence="1 2" key="1">
    <citation type="submission" date="2017-01" db="EMBL/GenBank/DDBJ databases">
        <authorList>
            <person name="Mah S.A."/>
            <person name="Swanson W.J."/>
            <person name="Moy G.W."/>
            <person name="Vacquier V.D."/>
        </authorList>
    </citation>
    <scope>NUCLEOTIDE SEQUENCE [LARGE SCALE GENOMIC DNA]</scope>
    <source>
        <strain evidence="1 2">RU36E</strain>
    </source>
</reference>
<sequence length="145" mass="15721">MADDTQSLLIDELLNKLRAVPVFGASVEEDFVQRVLDADDDELPDPLIVVQSGDTEELERVGAGSVKERVTLNIALLTRERNFGPVLRGGRLAIKTALPGTKVGLSAKGLISGAFLPDSLLPAGEGRRWSMRVLPLQLTYIQQLS</sequence>
<evidence type="ECO:0000313" key="1">
    <source>
        <dbReference type="EMBL" id="SIQ37141.1"/>
    </source>
</evidence>
<gene>
    <name evidence="1" type="ORF">SAMN05878282_103414</name>
</gene>
<name>A0A1N6S7S6_AQUAC</name>
<dbReference type="AlphaFoldDB" id="A0A1N6S7S6"/>
<organism evidence="1 2">
    <name type="scientific">Aquipseudomonas alcaligenes</name>
    <name type="common">Pseudomonas alcaligenes</name>
    <dbReference type="NCBI Taxonomy" id="43263"/>
    <lineage>
        <taxon>Bacteria</taxon>
        <taxon>Pseudomonadati</taxon>
        <taxon>Pseudomonadota</taxon>
        <taxon>Gammaproteobacteria</taxon>
        <taxon>Pseudomonadales</taxon>
        <taxon>Pseudomonadaceae</taxon>
        <taxon>Aquipseudomonas</taxon>
    </lineage>
</organism>
<dbReference type="RefSeq" id="WP_076426359.1">
    <property type="nucleotide sequence ID" value="NZ_FTMP01000003.1"/>
</dbReference>
<evidence type="ECO:0000313" key="2">
    <source>
        <dbReference type="Proteomes" id="UP000185841"/>
    </source>
</evidence>